<dbReference type="PANTHER" id="PTHR43690">
    <property type="entry name" value="NARDILYSIN"/>
    <property type="match status" value="1"/>
</dbReference>
<dbReference type="Gene3D" id="3.30.830.10">
    <property type="entry name" value="Metalloenzyme, LuxS/M16 peptidase-like"/>
    <property type="match status" value="4"/>
</dbReference>
<keyword evidence="5" id="KW-0482">Metalloprotease</keyword>
<feature type="signal peptide" evidence="6">
    <location>
        <begin position="1"/>
        <end position="21"/>
    </location>
</feature>
<evidence type="ECO:0000313" key="10">
    <source>
        <dbReference type="Proteomes" id="UP000292424"/>
    </source>
</evidence>
<evidence type="ECO:0000259" key="8">
    <source>
        <dbReference type="Pfam" id="PF05193"/>
    </source>
</evidence>
<organism evidence="9 10">
    <name type="scientific">Rhizosphaericola mali</name>
    <dbReference type="NCBI Taxonomy" id="2545455"/>
    <lineage>
        <taxon>Bacteria</taxon>
        <taxon>Pseudomonadati</taxon>
        <taxon>Bacteroidota</taxon>
        <taxon>Chitinophagia</taxon>
        <taxon>Chitinophagales</taxon>
        <taxon>Chitinophagaceae</taxon>
        <taxon>Rhizosphaericola</taxon>
    </lineage>
</organism>
<dbReference type="GO" id="GO:0046872">
    <property type="term" value="F:metal ion binding"/>
    <property type="evidence" value="ECO:0007669"/>
    <property type="project" value="InterPro"/>
</dbReference>
<reference evidence="9 10" key="1">
    <citation type="submission" date="2019-09" db="EMBL/GenBank/DDBJ databases">
        <title>Complete genome sequence of Arachidicoccus sp. B3-10 isolated from apple orchard soil.</title>
        <authorList>
            <person name="Kim H.S."/>
            <person name="Han K.-I."/>
            <person name="Suh M.K."/>
            <person name="Lee K.C."/>
            <person name="Eom M.K."/>
            <person name="Kim J.-S."/>
            <person name="Kang S.W."/>
            <person name="Sin Y."/>
            <person name="Lee J.-S."/>
        </authorList>
    </citation>
    <scope>NUCLEOTIDE SEQUENCE [LARGE SCALE GENOMIC DNA]</scope>
    <source>
        <strain evidence="9 10">B3-10</strain>
    </source>
</reference>
<evidence type="ECO:0000256" key="4">
    <source>
        <dbReference type="ARBA" id="ARBA00022833"/>
    </source>
</evidence>
<evidence type="ECO:0000256" key="5">
    <source>
        <dbReference type="ARBA" id="ARBA00023049"/>
    </source>
</evidence>
<evidence type="ECO:0000256" key="6">
    <source>
        <dbReference type="SAM" id="SignalP"/>
    </source>
</evidence>
<dbReference type="Pfam" id="PF05193">
    <property type="entry name" value="Peptidase_M16_C"/>
    <property type="match status" value="2"/>
</dbReference>
<dbReference type="InterPro" id="IPR011249">
    <property type="entry name" value="Metalloenz_LuxS/M16"/>
</dbReference>
<keyword evidence="10" id="KW-1185">Reference proteome</keyword>
<comment type="similarity">
    <text evidence="1">Belongs to the peptidase M16 family.</text>
</comment>
<keyword evidence="6" id="KW-0732">Signal</keyword>
<feature type="domain" description="Peptidase M16 C-terminal" evidence="8">
    <location>
        <begin position="697"/>
        <end position="875"/>
    </location>
</feature>
<dbReference type="KEGG" id="arac:E0W69_003950"/>
<dbReference type="RefSeq" id="WP_131328740.1">
    <property type="nucleotide sequence ID" value="NZ_CP044016.1"/>
</dbReference>
<name>A0A5P2G423_9BACT</name>
<evidence type="ECO:0000256" key="1">
    <source>
        <dbReference type="ARBA" id="ARBA00007261"/>
    </source>
</evidence>
<dbReference type="InterPro" id="IPR050626">
    <property type="entry name" value="Peptidase_M16"/>
</dbReference>
<evidence type="ECO:0000256" key="2">
    <source>
        <dbReference type="ARBA" id="ARBA00022670"/>
    </source>
</evidence>
<sequence length="945" mass="105668">MKKLRFILPLLSFASLNVLNAQTQHGNNLNTLLAKDTSVLTGKLPNGLTYYIQPNAKPGKKVELRLVVNAGSILENNNQQGLAHFMEHMEFNGLKHFPKNKLVDYLEKIGVGFGSDLNANTMFDRTYYILPIPTDNPTNLPTGMQILRDWADGAQISDAEVKAERNVILEELKMRNRNASMRMMNKYLKNLLNNSRYADRLPSGLDSIVANANPQLIRDFYHSWYRPDLMAVIIVGDISKQKGLALVKQYFSSLKAPNNEKKRTFYDVLPYTKDDAQIVTDKEATRYNINISFPATQKDTTRNLGDIKQDLIKDIFSTCLNKRLNLLAQKPNPSFGYASVDLDGSISGFAIQQKNTEIDIAPNKDIKTSIDSAMYAILQVKNYGLTEKEIQIVKNDILSQYENAYNERAKQYSASYTDAYAADFMGGEQPVGISNLYQYIKELLPTITTQDINSFAKTNLINSPNTYTLLTAPDSGNLVLPDSVQLKNWVNEAEAQKVNPYVAADFSDKLISNLPAAGTIVKEEKDAKLKTTTFTLSNKVMVTVLPTTYQNDQILMSGSKPGGSNDLPASENFNATFLTMLSGIMGYGNFTPTQLNDYLAGKNVSVSPNLGDNVMGVSGSSSVKDLNTLMQLTYLTLTSPRRDTSLLDNFKDRVNQILPNQSKDPDVLFSDSVNNFYYHRSPFAPIVLPTVAQINALNADTLVHLYKSLFSTVDGMHFYFVGNVNIDSLKPLLCQYIATLPTDGKIGSLYADNHLRPIEGTHRLDFYKGENQKSNISDKYYGNIKFADDANLKADLLGQILTIKVTEILREKLGYIYSGNVSAGMSQYPYSNYSLEANLPCDPKNVDNILKAYDGILNDMKTNGPSDVDLAKVKKTTLEGFKDQQTSNGYWLSVIKATTFFDKNLDWLLKYPKEVEKVTKEDIKKIAQLLIANNHFTSISYPDKK</sequence>
<feature type="domain" description="Peptidase M16 C-terminal" evidence="8">
    <location>
        <begin position="213"/>
        <end position="394"/>
    </location>
</feature>
<accession>A0A5P2G423</accession>
<dbReference type="AlphaFoldDB" id="A0A5P2G423"/>
<dbReference type="Pfam" id="PF00675">
    <property type="entry name" value="Peptidase_M16"/>
    <property type="match status" value="1"/>
</dbReference>
<dbReference type="PANTHER" id="PTHR43690:SF34">
    <property type="entry name" value="ZINC PROTEASE PQQL-LIKE"/>
    <property type="match status" value="1"/>
</dbReference>
<proteinExistence type="inferred from homology"/>
<dbReference type="Proteomes" id="UP000292424">
    <property type="component" value="Chromosome"/>
</dbReference>
<dbReference type="GO" id="GO:0006508">
    <property type="term" value="P:proteolysis"/>
    <property type="evidence" value="ECO:0007669"/>
    <property type="project" value="UniProtKB-KW"/>
</dbReference>
<gene>
    <name evidence="9" type="ORF">E0W69_003950</name>
</gene>
<evidence type="ECO:0000256" key="3">
    <source>
        <dbReference type="ARBA" id="ARBA00022801"/>
    </source>
</evidence>
<dbReference type="EMBL" id="CP044016">
    <property type="protein sequence ID" value="QES87853.1"/>
    <property type="molecule type" value="Genomic_DNA"/>
</dbReference>
<feature type="chain" id="PRO_5024445509" evidence="6">
    <location>
        <begin position="22"/>
        <end position="945"/>
    </location>
</feature>
<evidence type="ECO:0000259" key="7">
    <source>
        <dbReference type="Pfam" id="PF00675"/>
    </source>
</evidence>
<dbReference type="SUPFAM" id="SSF63411">
    <property type="entry name" value="LuxS/MPP-like metallohydrolase"/>
    <property type="match status" value="4"/>
</dbReference>
<dbReference type="OrthoDB" id="9811314at2"/>
<keyword evidence="3" id="KW-0378">Hydrolase</keyword>
<dbReference type="InterPro" id="IPR011765">
    <property type="entry name" value="Pept_M16_N"/>
</dbReference>
<feature type="domain" description="Peptidase M16 N-terminal" evidence="7">
    <location>
        <begin position="54"/>
        <end position="192"/>
    </location>
</feature>
<protein>
    <submittedName>
        <fullName evidence="9">Insulinase family protein</fullName>
    </submittedName>
</protein>
<keyword evidence="2" id="KW-0645">Protease</keyword>
<evidence type="ECO:0000313" key="9">
    <source>
        <dbReference type="EMBL" id="QES87853.1"/>
    </source>
</evidence>
<dbReference type="GO" id="GO:0008237">
    <property type="term" value="F:metallopeptidase activity"/>
    <property type="evidence" value="ECO:0007669"/>
    <property type="project" value="UniProtKB-KW"/>
</dbReference>
<keyword evidence="4" id="KW-0862">Zinc</keyword>
<dbReference type="InterPro" id="IPR007863">
    <property type="entry name" value="Peptidase_M16_C"/>
</dbReference>